<dbReference type="InterPro" id="IPR029063">
    <property type="entry name" value="SAM-dependent_MTases_sf"/>
</dbReference>
<dbReference type="PANTHER" id="PTHR43591">
    <property type="entry name" value="METHYLTRANSFERASE"/>
    <property type="match status" value="1"/>
</dbReference>
<organism evidence="2 3">
    <name type="scientific">Hydnum rufescens UP504</name>
    <dbReference type="NCBI Taxonomy" id="1448309"/>
    <lineage>
        <taxon>Eukaryota</taxon>
        <taxon>Fungi</taxon>
        <taxon>Dikarya</taxon>
        <taxon>Basidiomycota</taxon>
        <taxon>Agaricomycotina</taxon>
        <taxon>Agaricomycetes</taxon>
        <taxon>Cantharellales</taxon>
        <taxon>Hydnaceae</taxon>
        <taxon>Hydnum</taxon>
    </lineage>
</organism>
<dbReference type="EMBL" id="MU129064">
    <property type="protein sequence ID" value="KAF9508167.1"/>
    <property type="molecule type" value="Genomic_DNA"/>
</dbReference>
<gene>
    <name evidence="2" type="ORF">BS47DRAFT_1398042</name>
</gene>
<feature type="region of interest" description="Disordered" evidence="1">
    <location>
        <begin position="1"/>
        <end position="44"/>
    </location>
</feature>
<evidence type="ECO:0000256" key="1">
    <source>
        <dbReference type="SAM" id="MobiDB-lite"/>
    </source>
</evidence>
<sequence length="369" mass="41116">MSAHSSSIYSDIPEDSRSPSPAPSFASGSSIQTEHSRTPSLYSYTSSRDGAEMLREADGRIFNNQNDVYYLPADEVEFNRLGLQHRIHGFVLGDLYPGAEVIDRILAPEWGVEKAILDVGTGPGHWALAMAKKFPHCHVVGVDLAPRTNIPSIPPNLRLEFDDANLGFPHYHGCFDVIHARSISNGINDYEEFVAELERCLRPGGAMILIDGEPPILDHNGVPLQPAYGDAPYPETKGWMARILHEAGKNMSSRGGRVMTNSPYQVSRAFIQTGKLYPPVVRTMYIPLGPWPVGSTPEETAWIRQLGEMMRQNAFEFIRSLRPILKSQGLSDDTLNLFMYGAERELHELTVPMYTRWAYGYAVKPLQAS</sequence>
<dbReference type="Pfam" id="PF13489">
    <property type="entry name" value="Methyltransf_23"/>
    <property type="match status" value="1"/>
</dbReference>
<keyword evidence="3" id="KW-1185">Reference proteome</keyword>
<protein>
    <recommendedName>
        <fullName evidence="4">S-adenosyl-L-methionine-dependent methyltransferase</fullName>
    </recommendedName>
</protein>
<comment type="caution">
    <text evidence="2">The sequence shown here is derived from an EMBL/GenBank/DDBJ whole genome shotgun (WGS) entry which is preliminary data.</text>
</comment>
<dbReference type="SUPFAM" id="SSF53335">
    <property type="entry name" value="S-adenosyl-L-methionine-dependent methyltransferases"/>
    <property type="match status" value="1"/>
</dbReference>
<reference evidence="2" key="1">
    <citation type="journal article" date="2020" name="Nat. Commun.">
        <title>Large-scale genome sequencing of mycorrhizal fungi provides insights into the early evolution of symbiotic traits.</title>
        <authorList>
            <person name="Miyauchi S."/>
            <person name="Kiss E."/>
            <person name="Kuo A."/>
            <person name="Drula E."/>
            <person name="Kohler A."/>
            <person name="Sanchez-Garcia M."/>
            <person name="Morin E."/>
            <person name="Andreopoulos B."/>
            <person name="Barry K.W."/>
            <person name="Bonito G."/>
            <person name="Buee M."/>
            <person name="Carver A."/>
            <person name="Chen C."/>
            <person name="Cichocki N."/>
            <person name="Clum A."/>
            <person name="Culley D."/>
            <person name="Crous P.W."/>
            <person name="Fauchery L."/>
            <person name="Girlanda M."/>
            <person name="Hayes R.D."/>
            <person name="Keri Z."/>
            <person name="LaButti K."/>
            <person name="Lipzen A."/>
            <person name="Lombard V."/>
            <person name="Magnuson J."/>
            <person name="Maillard F."/>
            <person name="Murat C."/>
            <person name="Nolan M."/>
            <person name="Ohm R.A."/>
            <person name="Pangilinan J."/>
            <person name="Pereira M.F."/>
            <person name="Perotto S."/>
            <person name="Peter M."/>
            <person name="Pfister S."/>
            <person name="Riley R."/>
            <person name="Sitrit Y."/>
            <person name="Stielow J.B."/>
            <person name="Szollosi G."/>
            <person name="Zifcakova L."/>
            <person name="Stursova M."/>
            <person name="Spatafora J.W."/>
            <person name="Tedersoo L."/>
            <person name="Vaario L.M."/>
            <person name="Yamada A."/>
            <person name="Yan M."/>
            <person name="Wang P."/>
            <person name="Xu J."/>
            <person name="Bruns T."/>
            <person name="Baldrian P."/>
            <person name="Vilgalys R."/>
            <person name="Dunand C."/>
            <person name="Henrissat B."/>
            <person name="Grigoriev I.V."/>
            <person name="Hibbett D."/>
            <person name="Nagy L.G."/>
            <person name="Martin F.M."/>
        </authorList>
    </citation>
    <scope>NUCLEOTIDE SEQUENCE</scope>
    <source>
        <strain evidence="2">UP504</strain>
    </source>
</reference>
<dbReference type="PANTHER" id="PTHR43591:SF24">
    <property type="entry name" value="2-METHOXY-6-POLYPRENYL-1,4-BENZOQUINOL METHYLASE, MITOCHONDRIAL"/>
    <property type="match status" value="1"/>
</dbReference>
<proteinExistence type="predicted"/>
<dbReference type="Gene3D" id="3.40.50.150">
    <property type="entry name" value="Vaccinia Virus protein VP39"/>
    <property type="match status" value="1"/>
</dbReference>
<dbReference type="AlphaFoldDB" id="A0A9P6ALT4"/>
<dbReference type="Proteomes" id="UP000886523">
    <property type="component" value="Unassembled WGS sequence"/>
</dbReference>
<dbReference type="OrthoDB" id="2013972at2759"/>
<accession>A0A9P6ALT4</accession>
<evidence type="ECO:0000313" key="2">
    <source>
        <dbReference type="EMBL" id="KAF9508167.1"/>
    </source>
</evidence>
<dbReference type="CDD" id="cd02440">
    <property type="entry name" value="AdoMet_MTases"/>
    <property type="match status" value="1"/>
</dbReference>
<dbReference type="GO" id="GO:0008168">
    <property type="term" value="F:methyltransferase activity"/>
    <property type="evidence" value="ECO:0007669"/>
    <property type="project" value="TreeGrafter"/>
</dbReference>
<evidence type="ECO:0000313" key="3">
    <source>
        <dbReference type="Proteomes" id="UP000886523"/>
    </source>
</evidence>
<name>A0A9P6ALT4_9AGAM</name>
<evidence type="ECO:0008006" key="4">
    <source>
        <dbReference type="Google" id="ProtNLM"/>
    </source>
</evidence>